<dbReference type="InterPro" id="IPR005746">
    <property type="entry name" value="Thioredoxin"/>
</dbReference>
<dbReference type="GO" id="GO:0005737">
    <property type="term" value="C:cytoplasm"/>
    <property type="evidence" value="ECO:0007669"/>
    <property type="project" value="TreeGrafter"/>
</dbReference>
<dbReference type="InterPro" id="IPR013766">
    <property type="entry name" value="Thioredoxin_domain"/>
</dbReference>
<dbReference type="CDD" id="cd02947">
    <property type="entry name" value="TRX_family"/>
    <property type="match status" value="1"/>
</dbReference>
<feature type="site" description="Contributes to redox potential value" evidence="5">
    <location>
        <position position="15"/>
    </location>
</feature>
<protein>
    <submittedName>
        <fullName evidence="8">Thiol reductase thioredoxin</fullName>
    </submittedName>
</protein>
<dbReference type="PIRSF" id="PIRSF000077">
    <property type="entry name" value="Thioredoxin"/>
    <property type="match status" value="1"/>
</dbReference>
<name>A0A2V2MQP2_9EURY</name>
<dbReference type="GO" id="GO:0015035">
    <property type="term" value="F:protein-disulfide reductase activity"/>
    <property type="evidence" value="ECO:0007669"/>
    <property type="project" value="InterPro"/>
</dbReference>
<keyword evidence="3 6" id="KW-1015">Disulfide bond</keyword>
<organism evidence="8 9">
    <name type="scientific">Methanospirillum lacunae</name>
    <dbReference type="NCBI Taxonomy" id="668570"/>
    <lineage>
        <taxon>Archaea</taxon>
        <taxon>Methanobacteriati</taxon>
        <taxon>Methanobacteriota</taxon>
        <taxon>Stenosarchaea group</taxon>
        <taxon>Methanomicrobia</taxon>
        <taxon>Methanomicrobiales</taxon>
        <taxon>Methanospirillaceae</taxon>
        <taxon>Methanospirillum</taxon>
    </lineage>
</organism>
<evidence type="ECO:0000256" key="6">
    <source>
        <dbReference type="PIRSR" id="PIRSR000077-4"/>
    </source>
</evidence>
<dbReference type="Pfam" id="PF00085">
    <property type="entry name" value="Thioredoxin"/>
    <property type="match status" value="1"/>
</dbReference>
<feature type="disulfide bond" description="Redox-active" evidence="6">
    <location>
        <begin position="14"/>
        <end position="17"/>
    </location>
</feature>
<gene>
    <name evidence="8" type="ORF">DK846_14265</name>
</gene>
<dbReference type="PRINTS" id="PR00421">
    <property type="entry name" value="THIOREDOXIN"/>
</dbReference>
<evidence type="ECO:0000256" key="2">
    <source>
        <dbReference type="ARBA" id="ARBA00022982"/>
    </source>
</evidence>
<dbReference type="OrthoDB" id="35385at2157"/>
<evidence type="ECO:0000313" key="9">
    <source>
        <dbReference type="Proteomes" id="UP000245657"/>
    </source>
</evidence>
<dbReference type="PROSITE" id="PS00194">
    <property type="entry name" value="THIOREDOXIN_1"/>
    <property type="match status" value="1"/>
</dbReference>
<dbReference type="Gene3D" id="3.40.30.10">
    <property type="entry name" value="Glutaredoxin"/>
    <property type="match status" value="1"/>
</dbReference>
<evidence type="ECO:0000256" key="3">
    <source>
        <dbReference type="ARBA" id="ARBA00023157"/>
    </source>
</evidence>
<evidence type="ECO:0000256" key="4">
    <source>
        <dbReference type="ARBA" id="ARBA00023284"/>
    </source>
</evidence>
<comment type="caution">
    <text evidence="8">The sequence shown here is derived from an EMBL/GenBank/DDBJ whole genome shotgun (WGS) entry which is preliminary data.</text>
</comment>
<dbReference type="RefSeq" id="WP_109969643.1">
    <property type="nucleotide sequence ID" value="NZ_CP176093.1"/>
</dbReference>
<proteinExistence type="predicted"/>
<feature type="site" description="Contributes to redox potential value" evidence="5">
    <location>
        <position position="16"/>
    </location>
</feature>
<dbReference type="InterPro" id="IPR017937">
    <property type="entry name" value="Thioredoxin_CS"/>
</dbReference>
<accession>A0A2V2MQP2</accession>
<dbReference type="PANTHER" id="PTHR45663">
    <property type="entry name" value="GEO12009P1"/>
    <property type="match status" value="1"/>
</dbReference>
<dbReference type="PANTHER" id="PTHR45663:SF11">
    <property type="entry name" value="GEO12009P1"/>
    <property type="match status" value="1"/>
</dbReference>
<keyword evidence="4 6" id="KW-0676">Redox-active center</keyword>
<dbReference type="PROSITE" id="PS51352">
    <property type="entry name" value="THIOREDOXIN_2"/>
    <property type="match status" value="1"/>
</dbReference>
<dbReference type="EMBL" id="QGMY01000011">
    <property type="protein sequence ID" value="PWR70554.1"/>
    <property type="molecule type" value="Genomic_DNA"/>
</dbReference>
<dbReference type="SUPFAM" id="SSF52833">
    <property type="entry name" value="Thioredoxin-like"/>
    <property type="match status" value="1"/>
</dbReference>
<dbReference type="InterPro" id="IPR036249">
    <property type="entry name" value="Thioredoxin-like_sf"/>
</dbReference>
<dbReference type="GeneID" id="97547722"/>
<feature type="active site" description="Nucleophile" evidence="5">
    <location>
        <position position="14"/>
    </location>
</feature>
<sequence>MAKPILIDFFAEWCGPCKRMGPIIEELKGMMGDKVEIKKLDVDQHMAEAQKYQISVVPTIIIEKDGLLVQKIQGVTDAETLASILKPLVE</sequence>
<feature type="domain" description="Thioredoxin" evidence="7">
    <location>
        <begin position="1"/>
        <end position="90"/>
    </location>
</feature>
<dbReference type="AlphaFoldDB" id="A0A2V2MQP2"/>
<keyword evidence="9" id="KW-1185">Reference proteome</keyword>
<feature type="site" description="Deprotonates C-terminal active site Cys" evidence="5">
    <location>
        <position position="8"/>
    </location>
</feature>
<feature type="active site" description="Nucleophile" evidence="5">
    <location>
        <position position="17"/>
    </location>
</feature>
<reference evidence="8 9" key="1">
    <citation type="submission" date="2018-05" db="EMBL/GenBank/DDBJ databases">
        <title>Draft genome of Methanospirillum lacunae Ki8-1.</title>
        <authorList>
            <person name="Dueholm M.S."/>
            <person name="Nielsen P.H."/>
            <person name="Bakmann L.F."/>
            <person name="Otzen D.E."/>
        </authorList>
    </citation>
    <scope>NUCLEOTIDE SEQUENCE [LARGE SCALE GENOMIC DNA]</scope>
    <source>
        <strain evidence="8 9">Ki8-1</strain>
    </source>
</reference>
<evidence type="ECO:0000256" key="5">
    <source>
        <dbReference type="PIRSR" id="PIRSR000077-1"/>
    </source>
</evidence>
<evidence type="ECO:0000313" key="8">
    <source>
        <dbReference type="EMBL" id="PWR70554.1"/>
    </source>
</evidence>
<evidence type="ECO:0000256" key="1">
    <source>
        <dbReference type="ARBA" id="ARBA00022448"/>
    </source>
</evidence>
<dbReference type="Proteomes" id="UP000245657">
    <property type="component" value="Unassembled WGS sequence"/>
</dbReference>
<evidence type="ECO:0000259" key="7">
    <source>
        <dbReference type="PROSITE" id="PS51352"/>
    </source>
</evidence>
<keyword evidence="2" id="KW-0249">Electron transport</keyword>
<keyword evidence="1" id="KW-0813">Transport</keyword>